<dbReference type="EMBL" id="CZBA01000006">
    <property type="protein sequence ID" value="CUP45956.1"/>
    <property type="molecule type" value="Genomic_DNA"/>
</dbReference>
<reference evidence="1 2" key="1">
    <citation type="submission" date="2015-09" db="EMBL/GenBank/DDBJ databases">
        <authorList>
            <consortium name="Pathogen Informatics"/>
        </authorList>
    </citation>
    <scope>NUCLEOTIDE SEQUENCE [LARGE SCALE GENOMIC DNA]</scope>
    <source>
        <strain evidence="1 2">2789STDY5834921</strain>
    </source>
</reference>
<gene>
    <name evidence="1" type="ORF">ERS852533_01435</name>
</gene>
<sequence length="266" mass="31057">MEITKESKDHLIEQIENLCGRRPLFYLKFCSCKEFANDVCNGDLYANNPTYFRDLELKTGERGQGDSCELISYIETERITMCDSETGNIIMTAPKGTFKVQFEGDNSVPMVCFVGIPLREMNIVDADEKHADFFFPFTEEEYALMEEKFGKYCIIISARELENKIQKYCIRQNCDYVFDGIDYCPQNRIDRIQAFNTGSKERFLYKNEDLSYQREYRLALACEMPEDHFIKIGKLEEATILETSELSNMKFTIHYTSHNIEDSIKD</sequence>
<protein>
    <submittedName>
        <fullName evidence="1">Uncharacterized protein</fullName>
    </submittedName>
</protein>
<dbReference type="Proteomes" id="UP000095413">
    <property type="component" value="Unassembled WGS sequence"/>
</dbReference>
<name>A0A174NE10_9FIRM</name>
<dbReference type="OrthoDB" id="2079767at2"/>
<dbReference type="AlphaFoldDB" id="A0A174NE10"/>
<dbReference type="RefSeq" id="WP_055055844.1">
    <property type="nucleotide sequence ID" value="NZ_CZBA01000006.1"/>
</dbReference>
<proteinExistence type="predicted"/>
<accession>A0A174NE10</accession>
<organism evidence="1 2">
    <name type="scientific">Blautia obeum</name>
    <dbReference type="NCBI Taxonomy" id="40520"/>
    <lineage>
        <taxon>Bacteria</taxon>
        <taxon>Bacillati</taxon>
        <taxon>Bacillota</taxon>
        <taxon>Clostridia</taxon>
        <taxon>Lachnospirales</taxon>
        <taxon>Lachnospiraceae</taxon>
        <taxon>Blautia</taxon>
    </lineage>
</organism>
<evidence type="ECO:0000313" key="2">
    <source>
        <dbReference type="Proteomes" id="UP000095413"/>
    </source>
</evidence>
<evidence type="ECO:0000313" key="1">
    <source>
        <dbReference type="EMBL" id="CUP45956.1"/>
    </source>
</evidence>